<name>A0A4R3XRW4_9PROT</name>
<dbReference type="Proteomes" id="UP000295367">
    <property type="component" value="Unassembled WGS sequence"/>
</dbReference>
<proteinExistence type="predicted"/>
<evidence type="ECO:0000313" key="2">
    <source>
        <dbReference type="Proteomes" id="UP000295367"/>
    </source>
</evidence>
<dbReference type="RefSeq" id="WP_124946266.1">
    <property type="nucleotide sequence ID" value="NZ_BHVT01000028.1"/>
</dbReference>
<gene>
    <name evidence="1" type="ORF">EDC63_1481</name>
</gene>
<organism evidence="1 2">
    <name type="scientific">Sulfurirhabdus autotrophica</name>
    <dbReference type="NCBI Taxonomy" id="1706046"/>
    <lineage>
        <taxon>Bacteria</taxon>
        <taxon>Pseudomonadati</taxon>
        <taxon>Pseudomonadota</taxon>
        <taxon>Betaproteobacteria</taxon>
        <taxon>Nitrosomonadales</taxon>
        <taxon>Sulfuricellaceae</taxon>
        <taxon>Sulfurirhabdus</taxon>
    </lineage>
</organism>
<sequence>MKQIIEFGSRVKLITFHGTEVSLEPVAPEENFWQLVGGQGVVVSEKFKAHSAFPDKGKRALVKFDHSLDELGLLNHNETPNSIWIFISDLKPV</sequence>
<reference evidence="1 2" key="1">
    <citation type="submission" date="2019-03" db="EMBL/GenBank/DDBJ databases">
        <title>Genomic Encyclopedia of Type Strains, Phase IV (KMG-IV): sequencing the most valuable type-strain genomes for metagenomic binning, comparative biology and taxonomic classification.</title>
        <authorList>
            <person name="Goeker M."/>
        </authorList>
    </citation>
    <scope>NUCLEOTIDE SEQUENCE [LARGE SCALE GENOMIC DNA]</scope>
    <source>
        <strain evidence="1 2">DSM 100309</strain>
    </source>
</reference>
<comment type="caution">
    <text evidence="1">The sequence shown here is derived from an EMBL/GenBank/DDBJ whole genome shotgun (WGS) entry which is preliminary data.</text>
</comment>
<dbReference type="EMBL" id="SMCO01000048">
    <property type="protein sequence ID" value="TCV77551.1"/>
    <property type="molecule type" value="Genomic_DNA"/>
</dbReference>
<keyword evidence="2" id="KW-1185">Reference proteome</keyword>
<protein>
    <submittedName>
        <fullName evidence="1">Uncharacterized protein</fullName>
    </submittedName>
</protein>
<dbReference type="OrthoDB" id="9157197at2"/>
<dbReference type="AlphaFoldDB" id="A0A4R3XRW4"/>
<evidence type="ECO:0000313" key="1">
    <source>
        <dbReference type="EMBL" id="TCV77551.1"/>
    </source>
</evidence>
<accession>A0A4R3XRW4</accession>